<feature type="transmembrane region" description="Helical" evidence="1">
    <location>
        <begin position="60"/>
        <end position="81"/>
    </location>
</feature>
<protein>
    <submittedName>
        <fullName evidence="2">NADH dehydrogenase subunit 2</fullName>
    </submittedName>
</protein>
<feature type="transmembrane region" description="Helical" evidence="1">
    <location>
        <begin position="87"/>
        <end position="106"/>
    </location>
</feature>
<gene>
    <name evidence="2" type="primary">nad2</name>
</gene>
<organism evidence="2">
    <name type="scientific">Bunostomum phlebotomum</name>
    <name type="common">cattle hookworm</name>
    <dbReference type="NCBI Taxonomy" id="577651"/>
    <lineage>
        <taxon>Eukaryota</taxon>
        <taxon>Metazoa</taxon>
        <taxon>Ecdysozoa</taxon>
        <taxon>Nematoda</taxon>
        <taxon>Chromadorea</taxon>
        <taxon>Rhabditida</taxon>
        <taxon>Rhabditina</taxon>
        <taxon>Rhabditomorpha</taxon>
        <taxon>Strongyloidea</taxon>
        <taxon>Ancylostomatidae</taxon>
        <taxon>Bunostominae</taxon>
        <taxon>Bunostomum</taxon>
    </lineage>
</organism>
<sequence>MFVIFFYVFCFFLSVLSLMVNNVLVWWSVFLLMTLIFVMLNKKINSYSSLFNYFIIQESLGLLFLMFSFYYFQLLIIFLKIGMAPFHFWIFSVTNSVFGYNLVWFLTFQKLPFLVILLQFIFGKMVFLLFIGLFFCLFQMLLMKSYKNLLILSSTESFNWIVLGFLMSFFNVFVIFFYYFFVMLFLIPKFEFMNVVGYLGWETMLVFLNLPFSVNFFVKIFSLSEVLKVYGVLVLFLLFLMFFSVLSLSFWLVNLSSKFFFDLKYNKGLFFLVVPLTVVLLI</sequence>
<feature type="transmembrane region" description="Helical" evidence="1">
    <location>
        <begin position="6"/>
        <end position="39"/>
    </location>
</feature>
<name>A0A7S7ACF8_9BILA</name>
<dbReference type="EMBL" id="MW067147">
    <property type="protein sequence ID" value="QOW40489.1"/>
    <property type="molecule type" value="Genomic_DNA"/>
</dbReference>
<proteinExistence type="predicted"/>
<dbReference type="AlphaFoldDB" id="A0A7S7ACF8"/>
<geneLocation type="mitochondrion" evidence="2"/>
<keyword evidence="1" id="KW-0472">Membrane</keyword>
<feature type="transmembrane region" description="Helical" evidence="1">
    <location>
        <begin position="160"/>
        <end position="187"/>
    </location>
</feature>
<keyword evidence="2" id="KW-0496">Mitochondrion</keyword>
<reference evidence="2" key="2">
    <citation type="submission" date="2021-04" db="EMBL/GenBank/DDBJ databases">
        <title>The complete mitochondrial genome of the beef cattle hookworm Bunostomum phlebotomum (Nematoda: Bunostominae).</title>
        <authorList>
            <person name="Li Y."/>
        </authorList>
    </citation>
    <scope>NUCLEOTIDE SEQUENCE</scope>
    <source>
        <strain evidence="2">Bp_Sc</strain>
    </source>
</reference>
<feature type="transmembrane region" description="Helical" evidence="1">
    <location>
        <begin position="230"/>
        <end position="253"/>
    </location>
</feature>
<evidence type="ECO:0000313" key="2">
    <source>
        <dbReference type="EMBL" id="QOW40489.1"/>
    </source>
</evidence>
<evidence type="ECO:0000256" key="1">
    <source>
        <dbReference type="SAM" id="Phobius"/>
    </source>
</evidence>
<keyword evidence="1" id="KW-1133">Transmembrane helix</keyword>
<keyword evidence="1" id="KW-0812">Transmembrane</keyword>
<reference evidence="2" key="1">
    <citation type="submission" date="2020-10" db="EMBL/GenBank/DDBJ databases">
        <authorList>
            <person name="Wang L."/>
        </authorList>
    </citation>
    <scope>NUCLEOTIDE SEQUENCE</scope>
    <source>
        <strain evidence="2">Bp_Sc</strain>
    </source>
</reference>
<feature type="transmembrane region" description="Helical" evidence="1">
    <location>
        <begin position="199"/>
        <end position="218"/>
    </location>
</feature>
<accession>A0A7S7ACF8</accession>
<feature type="transmembrane region" description="Helical" evidence="1">
    <location>
        <begin position="113"/>
        <end position="140"/>
    </location>
</feature>